<keyword evidence="5" id="KW-1185">Reference proteome</keyword>
<feature type="domain" description="Transglutaminase-like" evidence="2">
    <location>
        <begin position="277"/>
        <end position="375"/>
    </location>
</feature>
<comment type="caution">
    <text evidence="4">The sequence shown here is derived from an EMBL/GenBank/DDBJ whole genome shotgun (WGS) entry which is preliminary data.</text>
</comment>
<gene>
    <name evidence="4" type="ORF">ACFQ3Q_04875</name>
</gene>
<feature type="signal peptide" evidence="1">
    <location>
        <begin position="1"/>
        <end position="18"/>
    </location>
</feature>
<keyword evidence="1" id="KW-0732">Signal</keyword>
<dbReference type="Gene3D" id="3.10.620.30">
    <property type="match status" value="1"/>
</dbReference>
<dbReference type="Pfam" id="PF01841">
    <property type="entry name" value="Transglut_core"/>
    <property type="match status" value="1"/>
</dbReference>
<dbReference type="EMBL" id="JBHTLI010000001">
    <property type="protein sequence ID" value="MFD1095074.1"/>
    <property type="molecule type" value="Genomic_DNA"/>
</dbReference>
<sequence length="638" mass="73286">MRKLFCLLLVLASSSLLGQESDYSVSAIPASLKKNANAVVRKQSIEVDVESVNKQVMRLTRVVTVLNDYGDRYVRAYEFYDDETKIKHQRAYIYDKSGEEIEKIKEKDFRDRSMVSDNNLYDDSRLSYLEYTPREYPYTVVYESEVESGSTAFLRSWRPLPSYYLSVEQSSYKLRNPSHIPIRFQELNLDSLDLKKATSQFELDYAVNNLPAYKYEPLSPDLEDFMPQVRVALKNFSLVGVEGRADNWKDFGKWQYENLLKGTDELSSGTVEKISNLIASAETEREKARLIYEYVQEKTRYISVQLGIGGWKPMKASDVDRLGYGDCKALTNYTRALLDSQGIASNYAVVFAGDEITDIDGDFASMQGNHVILNVPQEEGDDIWLECTSQTHPFDYLGDFTDNRNVLLVKPEGGEIVKTRKYSASDNNRDINCLVKLDKDGNYSAEIVRSSTGVEYGNIYPLKDQSEDDIENFYLEGWGHLHSLEIETKDFHNDRKNQVFTEKLKVNGKKLATPAGNRLLLSLNFLLPDIYRLQRDEDRNKPVEILRGESQKEHFKYVLPAGFKVEALPENIDLENEFGKFRFQCELKEEEGAKVIDVKRNYVINEGKWPAASFSEFRNFMNKINISCNQKAVIVTTN</sequence>
<feature type="chain" id="PRO_5046558170" evidence="1">
    <location>
        <begin position="19"/>
        <end position="638"/>
    </location>
</feature>
<evidence type="ECO:0000259" key="3">
    <source>
        <dbReference type="Pfam" id="PF12969"/>
    </source>
</evidence>
<dbReference type="Gene3D" id="2.60.40.3140">
    <property type="match status" value="1"/>
</dbReference>
<dbReference type="Gene3D" id="2.60.120.1130">
    <property type="match status" value="1"/>
</dbReference>
<evidence type="ECO:0000313" key="5">
    <source>
        <dbReference type="Proteomes" id="UP001597131"/>
    </source>
</evidence>
<dbReference type="InterPro" id="IPR002931">
    <property type="entry name" value="Transglutaminase-like"/>
</dbReference>
<dbReference type="InterPro" id="IPR024618">
    <property type="entry name" value="DUF3857"/>
</dbReference>
<name>A0ABW3NRL1_9FLAO</name>
<evidence type="ECO:0000256" key="1">
    <source>
        <dbReference type="SAM" id="SignalP"/>
    </source>
</evidence>
<dbReference type="Pfam" id="PF12969">
    <property type="entry name" value="DUF3857"/>
    <property type="match status" value="1"/>
</dbReference>
<accession>A0ABW3NRL1</accession>
<evidence type="ECO:0000313" key="4">
    <source>
        <dbReference type="EMBL" id="MFD1095074.1"/>
    </source>
</evidence>
<evidence type="ECO:0000259" key="2">
    <source>
        <dbReference type="Pfam" id="PF01841"/>
    </source>
</evidence>
<proteinExistence type="predicted"/>
<organism evidence="4 5">
    <name type="scientific">Salegentibacter chungangensis</name>
    <dbReference type="NCBI Taxonomy" id="1335724"/>
    <lineage>
        <taxon>Bacteria</taxon>
        <taxon>Pseudomonadati</taxon>
        <taxon>Bacteroidota</taxon>
        <taxon>Flavobacteriia</taxon>
        <taxon>Flavobacteriales</taxon>
        <taxon>Flavobacteriaceae</taxon>
        <taxon>Salegentibacter</taxon>
    </lineage>
</organism>
<reference evidence="5" key="1">
    <citation type="journal article" date="2019" name="Int. J. Syst. Evol. Microbiol.">
        <title>The Global Catalogue of Microorganisms (GCM) 10K type strain sequencing project: providing services to taxonomists for standard genome sequencing and annotation.</title>
        <authorList>
            <consortium name="The Broad Institute Genomics Platform"/>
            <consortium name="The Broad Institute Genome Sequencing Center for Infectious Disease"/>
            <person name="Wu L."/>
            <person name="Ma J."/>
        </authorList>
    </citation>
    <scope>NUCLEOTIDE SEQUENCE [LARGE SCALE GENOMIC DNA]</scope>
    <source>
        <strain evidence="5">CCUG 64793</strain>
    </source>
</reference>
<dbReference type="Proteomes" id="UP001597131">
    <property type="component" value="Unassembled WGS sequence"/>
</dbReference>
<dbReference type="RefSeq" id="WP_380743495.1">
    <property type="nucleotide sequence ID" value="NZ_JBHTLI010000001.1"/>
</dbReference>
<feature type="domain" description="DUF3857" evidence="3">
    <location>
        <begin position="55"/>
        <end position="212"/>
    </location>
</feature>
<protein>
    <submittedName>
        <fullName evidence="4">DUF3857 domain-containing protein</fullName>
    </submittedName>
</protein>